<evidence type="ECO:0000313" key="4">
    <source>
        <dbReference type="Proteomes" id="UP001209570"/>
    </source>
</evidence>
<dbReference type="InterPro" id="IPR012337">
    <property type="entry name" value="RNaseH-like_sf"/>
</dbReference>
<dbReference type="EMBL" id="JAKCXM010000123">
    <property type="protein sequence ID" value="KAJ0401620.1"/>
    <property type="molecule type" value="Genomic_DNA"/>
</dbReference>
<feature type="domain" description="Mut7-C RNAse" evidence="2">
    <location>
        <begin position="902"/>
        <end position="1019"/>
    </location>
</feature>
<keyword evidence="4" id="KW-1185">Reference proteome</keyword>
<dbReference type="InterPro" id="IPR052408">
    <property type="entry name" value="Exonuclease_MUT-7-like"/>
</dbReference>
<keyword evidence="1" id="KW-0732">Signal</keyword>
<reference evidence="3" key="1">
    <citation type="submission" date="2021-12" db="EMBL/GenBank/DDBJ databases">
        <title>Prjna785345.</title>
        <authorList>
            <person name="Rujirawat T."/>
            <person name="Krajaejun T."/>
        </authorList>
    </citation>
    <scope>NUCLEOTIDE SEQUENCE</scope>
    <source>
        <strain evidence="3">Pi057C3</strain>
    </source>
</reference>
<dbReference type="GO" id="GO:0003676">
    <property type="term" value="F:nucleic acid binding"/>
    <property type="evidence" value="ECO:0007669"/>
    <property type="project" value="InterPro"/>
</dbReference>
<comment type="caution">
    <text evidence="3">The sequence shown here is derived from an EMBL/GenBank/DDBJ whole genome shotgun (WGS) entry which is preliminary data.</text>
</comment>
<feature type="signal peptide" evidence="1">
    <location>
        <begin position="1"/>
        <end position="21"/>
    </location>
</feature>
<organism evidence="3 4">
    <name type="scientific">Pythium insidiosum</name>
    <name type="common">Pythiosis disease agent</name>
    <dbReference type="NCBI Taxonomy" id="114742"/>
    <lineage>
        <taxon>Eukaryota</taxon>
        <taxon>Sar</taxon>
        <taxon>Stramenopiles</taxon>
        <taxon>Oomycota</taxon>
        <taxon>Peronosporomycetes</taxon>
        <taxon>Pythiales</taxon>
        <taxon>Pythiaceae</taxon>
        <taxon>Pythium</taxon>
    </lineage>
</organism>
<dbReference type="PANTHER" id="PTHR47765">
    <property type="entry name" value="3'-5' EXONUCLEASE DOMAIN-CONTAINING PROTEIN"/>
    <property type="match status" value="1"/>
</dbReference>
<name>A0AAD5QB49_PYTIN</name>
<dbReference type="AlphaFoldDB" id="A0AAD5QB49"/>
<dbReference type="SUPFAM" id="SSF53098">
    <property type="entry name" value="Ribonuclease H-like"/>
    <property type="match status" value="1"/>
</dbReference>
<dbReference type="Pfam" id="PF01927">
    <property type="entry name" value="Mut7-C"/>
    <property type="match status" value="1"/>
</dbReference>
<proteinExistence type="predicted"/>
<protein>
    <recommendedName>
        <fullName evidence="2">Mut7-C RNAse domain-containing protein</fullName>
    </recommendedName>
</protein>
<dbReference type="Proteomes" id="UP001209570">
    <property type="component" value="Unassembled WGS sequence"/>
</dbReference>
<dbReference type="InterPro" id="IPR002782">
    <property type="entry name" value="Mut7-C_RNAse_dom"/>
</dbReference>
<dbReference type="Gene3D" id="3.30.420.10">
    <property type="entry name" value="Ribonuclease H-like superfamily/Ribonuclease H"/>
    <property type="match status" value="1"/>
</dbReference>
<dbReference type="PANTHER" id="PTHR47765:SF2">
    <property type="entry name" value="EXONUCLEASE MUT-7 HOMOLOG"/>
    <property type="match status" value="1"/>
</dbReference>
<evidence type="ECO:0000259" key="2">
    <source>
        <dbReference type="Pfam" id="PF01927"/>
    </source>
</evidence>
<feature type="chain" id="PRO_5041963421" description="Mut7-C RNAse domain-containing protein" evidence="1">
    <location>
        <begin position="22"/>
        <end position="1035"/>
    </location>
</feature>
<sequence length="1035" mass="113481">MRVVIPASALVLAASIAVVASEDAVPLVSAEKTAPADSTSPQRRLRSNGCYGSGFGDYYDCQGDGYSTGGTYDRYEKDYFDASTTAFVDQLHQDAESFVVQVRDWLRSITYDWGVGVDTTFSLSTHGPVDLQQPCGGVPLRAALPVIQRFIQNPVDARLDIDTIRPVFWRPSSECFHRYGAVDVDGGAHATIELKCGRRVLLNASIAMGGTASKSFWRRSEASGVAVSVALWDGAVRVVRAAGMLNGTVTEVSAPVSSRYAVYQWMNDVRACKTSEQLVLRGVAGGGWSQRHSNLPSFGGSFKPSIVGYADAFELAYPAPNLTSVFNATNLTALPWAPSLPNGTTDHWLPSLPNATALNGTIVWWLPVQVNGSDAPAWLPVFSNASGQFPSTVNATVLPWHPVWLLSNALWGHDEAGLSVASLSSPSPSPSQSDATLVQTTPSFAAPQPAPKTAKKSKPIASSAKQPLAPLAFVLVSALHKLIDHDAVQRQRCHRQGRENAALRAFCEQAMRDTSIMDMKLLVEMLDLFQVSGISQAQLTAVTTRLLETRNHSALIKLAQSFRRMAAWDVVAIMRAMIASKDWGSAEIVARTLEDDDEMKRKMSLTVAALALDLDADLRTDAFYSACETKFPDIETLYNRDALMKLIEKQRWTLALSFTLYNRDALMKLIEKQRWTLALSFVGSDSALQSTLLYHMVAAGEHDHATFLARERLGIVDFDVLNMASTLEKPSHIHASLETLPLHGYLELPLQCDSDVVFCTSEQELQEVIAHLEIGSETTPQVIGLDVEWRPTSTKIATTTGVTSTAAVTSILQVASESRVFLIDLLELHTSKFLFDRVLAPLFQSPALLKVGFGFDSDLKAEQSSGSDNTLHLIPMEELEVLLTPPTDGTSSPRGAKHIAVNSICFFADAEQRIVLTRDKKLADRRDAGACFVVSTDDPFQQFAEIRAHFEIPIDRDEMMTRCARCNAKQLELVDRAFVERQTEDVVHPHVLETTSEFWHCVACHKIFWEGPKFNSAIEFVQALGISTDADTSRQ</sequence>
<evidence type="ECO:0000313" key="3">
    <source>
        <dbReference type="EMBL" id="KAJ0401620.1"/>
    </source>
</evidence>
<accession>A0AAD5QB49</accession>
<dbReference type="InterPro" id="IPR036397">
    <property type="entry name" value="RNaseH_sf"/>
</dbReference>
<gene>
    <name evidence="3" type="ORF">P43SY_005999</name>
</gene>
<evidence type="ECO:0000256" key="1">
    <source>
        <dbReference type="SAM" id="SignalP"/>
    </source>
</evidence>